<comment type="caution">
    <text evidence="2">The sequence shown here is derived from an EMBL/GenBank/DDBJ whole genome shotgun (WGS) entry which is preliminary data.</text>
</comment>
<evidence type="ECO:0000256" key="1">
    <source>
        <dbReference type="SAM" id="MobiDB-lite"/>
    </source>
</evidence>
<organism evidence="2 3">
    <name type="scientific">Apiospora saccharicola</name>
    <dbReference type="NCBI Taxonomy" id="335842"/>
    <lineage>
        <taxon>Eukaryota</taxon>
        <taxon>Fungi</taxon>
        <taxon>Dikarya</taxon>
        <taxon>Ascomycota</taxon>
        <taxon>Pezizomycotina</taxon>
        <taxon>Sordariomycetes</taxon>
        <taxon>Xylariomycetidae</taxon>
        <taxon>Amphisphaeriales</taxon>
        <taxon>Apiosporaceae</taxon>
        <taxon>Apiospora</taxon>
    </lineage>
</organism>
<name>A0ABR1U3B2_9PEZI</name>
<evidence type="ECO:0000313" key="3">
    <source>
        <dbReference type="Proteomes" id="UP001446871"/>
    </source>
</evidence>
<proteinExistence type="predicted"/>
<protein>
    <submittedName>
        <fullName evidence="2">Uncharacterized protein</fullName>
    </submittedName>
</protein>
<feature type="region of interest" description="Disordered" evidence="1">
    <location>
        <begin position="1"/>
        <end position="60"/>
    </location>
</feature>
<dbReference type="EMBL" id="JAQQWM010000008">
    <property type="protein sequence ID" value="KAK8052626.1"/>
    <property type="molecule type" value="Genomic_DNA"/>
</dbReference>
<sequence length="60" mass="6504">MSGKGASNPHHADRSLGSAGQEYARIKGPHEQRERLNTDNDLCEPRGSSSEEEMGSFNAC</sequence>
<dbReference type="Proteomes" id="UP001446871">
    <property type="component" value="Unassembled WGS sequence"/>
</dbReference>
<accession>A0ABR1U3B2</accession>
<reference evidence="2 3" key="1">
    <citation type="submission" date="2023-01" db="EMBL/GenBank/DDBJ databases">
        <title>Analysis of 21 Apiospora genomes using comparative genomics revels a genus with tremendous synthesis potential of carbohydrate active enzymes and secondary metabolites.</title>
        <authorList>
            <person name="Sorensen T."/>
        </authorList>
    </citation>
    <scope>NUCLEOTIDE SEQUENCE [LARGE SCALE GENOMIC DNA]</scope>
    <source>
        <strain evidence="2 3">CBS 83171</strain>
    </source>
</reference>
<gene>
    <name evidence="2" type="ORF">PG996_011927</name>
</gene>
<feature type="compositionally biased region" description="Basic and acidic residues" evidence="1">
    <location>
        <begin position="24"/>
        <end position="38"/>
    </location>
</feature>
<keyword evidence="3" id="KW-1185">Reference proteome</keyword>
<evidence type="ECO:0000313" key="2">
    <source>
        <dbReference type="EMBL" id="KAK8052626.1"/>
    </source>
</evidence>